<evidence type="ECO:0008006" key="3">
    <source>
        <dbReference type="Google" id="ProtNLM"/>
    </source>
</evidence>
<evidence type="ECO:0000313" key="1">
    <source>
        <dbReference type="EMBL" id="CEN49298.1"/>
    </source>
</evidence>
<dbReference type="RefSeq" id="WP_042345253.1">
    <property type="nucleotide sequence ID" value="NZ_CDOH01000137.1"/>
</dbReference>
<dbReference type="Proteomes" id="UP000045051">
    <property type="component" value="Unassembled WGS sequence"/>
</dbReference>
<dbReference type="InterPro" id="IPR021272">
    <property type="entry name" value="DUF2851"/>
</dbReference>
<accession>A0A0B7IH65</accession>
<gene>
    <name evidence="1" type="ORF">CCAND38_80053</name>
</gene>
<reference evidence="1 2" key="1">
    <citation type="submission" date="2015-01" db="EMBL/GenBank/DDBJ databases">
        <authorList>
            <person name="MANFREDI Pablo"/>
        </authorList>
    </citation>
    <scope>NUCLEOTIDE SEQUENCE [LARGE SCALE GENOMIC DNA]</scope>
    <source>
        <strain evidence="1 2">CcD38</strain>
    </source>
</reference>
<protein>
    <recommendedName>
        <fullName evidence="3">DUF2851 domain-containing protein</fullName>
    </recommendedName>
</protein>
<evidence type="ECO:0000313" key="2">
    <source>
        <dbReference type="Proteomes" id="UP000045051"/>
    </source>
</evidence>
<organism evidence="1 2">
    <name type="scientific">Capnocytophaga canis</name>
    <dbReference type="NCBI Taxonomy" id="1848903"/>
    <lineage>
        <taxon>Bacteria</taxon>
        <taxon>Pseudomonadati</taxon>
        <taxon>Bacteroidota</taxon>
        <taxon>Flavobacteriia</taxon>
        <taxon>Flavobacteriales</taxon>
        <taxon>Flavobacteriaceae</taxon>
        <taxon>Capnocytophaga</taxon>
    </lineage>
</organism>
<dbReference type="AlphaFoldDB" id="A0A0B7IH65"/>
<keyword evidence="2" id="KW-1185">Reference proteome</keyword>
<name>A0A0B7IH65_9FLAO</name>
<sequence>MKEDFLQYLWKHKIVPQVSTLTSGQNLVIHSFGTPNRLSGADFFNAQLQIDEQLWAGNVELHVKSSYWYAHRHEQDPAYQNVILHVVWEHDVEVFDCNQRPIPTLELRHVIDQNIVKRYEILFSKSHTFINCDKNYKKVQEYIFFSWNERLFVERLEQKSFLIDKLLTESHSDWEKVLFLMLLKSFGGTVNGENFLNIGKTIDFSIIRKEKNNPLYVEALLFGQGQLLSKPTEGTYFQTLLANYDYLKRKYNLKNNNLHLEFSKLRPQGFPTIRLSQLGQVYEKNEGLFSKIIETKDIQQLKTVLTVETSPFWETHYTFGKTSKKIKKKISNSLIELIWINVILPVKYIYFKYLGKDISEELMESLRQMKPEKNTIIDHFENIGAYPTSAFDTQILLQQYNQYCKEKKCLNCAVGISLLKEEK</sequence>
<proteinExistence type="predicted"/>
<dbReference type="Pfam" id="PF11013">
    <property type="entry name" value="DUF2851"/>
    <property type="match status" value="1"/>
</dbReference>
<dbReference type="EMBL" id="CDOI01000195">
    <property type="protein sequence ID" value="CEN49298.1"/>
    <property type="molecule type" value="Genomic_DNA"/>
</dbReference>